<gene>
    <name evidence="1" type="ORF">MRATA1EN22A_LOCUS23531</name>
</gene>
<accession>A0AC59ZVM9</accession>
<organism evidence="1 2">
    <name type="scientific">Rangifer tarandus platyrhynchus</name>
    <name type="common">Svalbard reindeer</name>
    <dbReference type="NCBI Taxonomy" id="3082113"/>
    <lineage>
        <taxon>Eukaryota</taxon>
        <taxon>Metazoa</taxon>
        <taxon>Chordata</taxon>
        <taxon>Craniata</taxon>
        <taxon>Vertebrata</taxon>
        <taxon>Euteleostomi</taxon>
        <taxon>Mammalia</taxon>
        <taxon>Eutheria</taxon>
        <taxon>Laurasiatheria</taxon>
        <taxon>Artiodactyla</taxon>
        <taxon>Ruminantia</taxon>
        <taxon>Pecora</taxon>
        <taxon>Cervidae</taxon>
        <taxon>Odocoileinae</taxon>
        <taxon>Rangifer</taxon>
    </lineage>
</organism>
<proteinExistence type="predicted"/>
<reference evidence="1" key="2">
    <citation type="submission" date="2025-03" db="EMBL/GenBank/DDBJ databases">
        <authorList>
            <consortium name="ELIXIR-Norway"/>
            <consortium name="Elixir Norway"/>
        </authorList>
    </citation>
    <scope>NUCLEOTIDE SEQUENCE</scope>
</reference>
<dbReference type="Proteomes" id="UP001162501">
    <property type="component" value="Chromosome 4"/>
</dbReference>
<reference evidence="1" key="1">
    <citation type="submission" date="2023-05" db="EMBL/GenBank/DDBJ databases">
        <authorList>
            <consortium name="ELIXIR-Norway"/>
        </authorList>
    </citation>
    <scope>NUCLEOTIDE SEQUENCE</scope>
</reference>
<evidence type="ECO:0000313" key="1">
    <source>
        <dbReference type="EMBL" id="CAN0516454.1"/>
    </source>
</evidence>
<evidence type="ECO:0000313" key="2">
    <source>
        <dbReference type="Proteomes" id="UP001162501"/>
    </source>
</evidence>
<dbReference type="EMBL" id="OX596088">
    <property type="protein sequence ID" value="CAN0516454.1"/>
    <property type="molecule type" value="Genomic_DNA"/>
</dbReference>
<sequence length="110" mass="11844">MTAQAVTGVPGAGRVGKVCWRCVQEDRTAPLLAPCPSSRNQESQSPCPWLLGPPPSQGAEAMWNPASSSWGPSSPLQLQTRASFCCQPHGASHCLESAKRFLICHQTRSW</sequence>
<protein>
    <submittedName>
        <fullName evidence="1">Uncharacterized protein</fullName>
    </submittedName>
</protein>
<name>A0AC59ZVM9_RANTA</name>